<dbReference type="Pfam" id="PF07690">
    <property type="entry name" value="MFS_1"/>
    <property type="match status" value="1"/>
</dbReference>
<feature type="transmembrane region" description="Helical" evidence="6">
    <location>
        <begin position="132"/>
        <end position="154"/>
    </location>
</feature>
<gene>
    <name evidence="8" type="ORF">PVAND_005849</name>
</gene>
<name>A0A9J6C1C7_POLVA</name>
<dbReference type="InterPro" id="IPR020846">
    <property type="entry name" value="MFS_dom"/>
</dbReference>
<dbReference type="GO" id="GO:0022857">
    <property type="term" value="F:transmembrane transporter activity"/>
    <property type="evidence" value="ECO:0007669"/>
    <property type="project" value="InterPro"/>
</dbReference>
<evidence type="ECO:0000256" key="4">
    <source>
        <dbReference type="ARBA" id="ARBA00022989"/>
    </source>
</evidence>
<keyword evidence="9" id="KW-1185">Reference proteome</keyword>
<evidence type="ECO:0000256" key="1">
    <source>
        <dbReference type="ARBA" id="ARBA00004141"/>
    </source>
</evidence>
<evidence type="ECO:0000256" key="5">
    <source>
        <dbReference type="ARBA" id="ARBA00023136"/>
    </source>
</evidence>
<dbReference type="Proteomes" id="UP001107558">
    <property type="component" value="Chromosome 2"/>
</dbReference>
<protein>
    <recommendedName>
        <fullName evidence="7">Major facilitator superfamily (MFS) profile domain-containing protein</fullName>
    </recommendedName>
</protein>
<reference evidence="8" key="1">
    <citation type="submission" date="2021-03" db="EMBL/GenBank/DDBJ databases">
        <title>Chromosome level genome of the anhydrobiotic midge Polypedilum vanderplanki.</title>
        <authorList>
            <person name="Yoshida Y."/>
            <person name="Kikawada T."/>
            <person name="Gusev O."/>
        </authorList>
    </citation>
    <scope>NUCLEOTIDE SEQUENCE</scope>
    <source>
        <strain evidence="8">NIAS01</strain>
        <tissue evidence="8">Whole body or cell culture</tissue>
    </source>
</reference>
<proteinExistence type="predicted"/>
<accession>A0A9J6C1C7</accession>
<comment type="caution">
    <text evidence="8">The sequence shown here is derived from an EMBL/GenBank/DDBJ whole genome shotgun (WGS) entry which is preliminary data.</text>
</comment>
<feature type="transmembrane region" description="Helical" evidence="6">
    <location>
        <begin position="382"/>
        <end position="400"/>
    </location>
</feature>
<dbReference type="SUPFAM" id="SSF103473">
    <property type="entry name" value="MFS general substrate transporter"/>
    <property type="match status" value="1"/>
</dbReference>
<feature type="transmembrane region" description="Helical" evidence="6">
    <location>
        <begin position="109"/>
        <end position="126"/>
    </location>
</feature>
<dbReference type="Gene3D" id="1.20.1250.20">
    <property type="entry name" value="MFS general substrate transporter like domains"/>
    <property type="match status" value="1"/>
</dbReference>
<evidence type="ECO:0000313" key="9">
    <source>
        <dbReference type="Proteomes" id="UP001107558"/>
    </source>
</evidence>
<feature type="transmembrane region" description="Helical" evidence="6">
    <location>
        <begin position="166"/>
        <end position="188"/>
    </location>
</feature>
<evidence type="ECO:0000256" key="6">
    <source>
        <dbReference type="SAM" id="Phobius"/>
    </source>
</evidence>
<evidence type="ECO:0000259" key="7">
    <source>
        <dbReference type="PROSITE" id="PS50850"/>
    </source>
</evidence>
<feature type="domain" description="Major facilitator superfamily (MFS) profile" evidence="7">
    <location>
        <begin position="41"/>
        <end position="516"/>
    </location>
</feature>
<feature type="transmembrane region" description="Helical" evidence="6">
    <location>
        <begin position="43"/>
        <end position="68"/>
    </location>
</feature>
<feature type="transmembrane region" description="Helical" evidence="6">
    <location>
        <begin position="208"/>
        <end position="225"/>
    </location>
</feature>
<dbReference type="AlphaFoldDB" id="A0A9J6C1C7"/>
<keyword evidence="5 6" id="KW-0472">Membrane</keyword>
<keyword evidence="2" id="KW-0813">Transport</keyword>
<dbReference type="OrthoDB" id="10262656at2759"/>
<feature type="transmembrane region" description="Helical" evidence="6">
    <location>
        <begin position="306"/>
        <end position="327"/>
    </location>
</feature>
<keyword evidence="3 6" id="KW-0812">Transmembrane</keyword>
<evidence type="ECO:0000256" key="2">
    <source>
        <dbReference type="ARBA" id="ARBA00022448"/>
    </source>
</evidence>
<dbReference type="EMBL" id="JADBJN010000002">
    <property type="protein sequence ID" value="KAG5675993.1"/>
    <property type="molecule type" value="Genomic_DNA"/>
</dbReference>
<organism evidence="8 9">
    <name type="scientific">Polypedilum vanderplanki</name>
    <name type="common">Sleeping chironomid midge</name>
    <dbReference type="NCBI Taxonomy" id="319348"/>
    <lineage>
        <taxon>Eukaryota</taxon>
        <taxon>Metazoa</taxon>
        <taxon>Ecdysozoa</taxon>
        <taxon>Arthropoda</taxon>
        <taxon>Hexapoda</taxon>
        <taxon>Insecta</taxon>
        <taxon>Pterygota</taxon>
        <taxon>Neoptera</taxon>
        <taxon>Endopterygota</taxon>
        <taxon>Diptera</taxon>
        <taxon>Nematocera</taxon>
        <taxon>Chironomoidea</taxon>
        <taxon>Chironomidae</taxon>
        <taxon>Chironominae</taxon>
        <taxon>Polypedilum</taxon>
        <taxon>Polypedilum</taxon>
    </lineage>
</organism>
<feature type="transmembrane region" description="Helical" evidence="6">
    <location>
        <begin position="495"/>
        <end position="514"/>
    </location>
</feature>
<dbReference type="InterPro" id="IPR011701">
    <property type="entry name" value="MFS"/>
</dbReference>
<feature type="transmembrane region" description="Helical" evidence="6">
    <location>
        <begin position="80"/>
        <end position="102"/>
    </location>
</feature>
<sequence length="516" mass="57684">MSKNCSEVILKVENLQNFKEKPRTVGYEDALKEIGFGRVQIEILIASFLIISNLTNETMGISFLIPLASCEMDLSESDKGLLSGMIFIGMMIPSYAWGLLAGSRGRRKVLLLSIAGSTIFTTIATFTSNFYLFIICRFFTGFFVAGLSIIYTYIGEFCIIKHRATIISWASVSTGFALTLLPLTAMWILSYDFKFELFNGYKFTSWRVLMLIFIMPGILGGLWILRLPESPKFLLTQNRDEKALEIVQWIYKMNKGDAVPLNIDILEPEPIQHEQDCDKKSKMQKFFSSIREQTVPLLKSPYLKNFAACCFLQFGIFNVAGGLALFLPDILNKMANAQNKIETMNLGICHVPNESVAKNCSHPRGTNHFCDSSINQSVFKDSIYLGIAFTVAYVITSLFMKPKRRKMIIASTLLASSICGFLLNYITLYYAVVVLICASIMLSGINSSIINGATVDIFPTNLRSTVVCLTMVFARIGTTTSSNLIGYLLEHNCELTYHILPAITLLCFIISFALPT</sequence>
<dbReference type="PANTHER" id="PTHR23511:SF37">
    <property type="entry name" value="MAJOR FACILITATOR SUPERFAMILY (MFS) PROFILE DOMAIN-CONTAINING PROTEIN-RELATED"/>
    <property type="match status" value="1"/>
</dbReference>
<evidence type="ECO:0000313" key="8">
    <source>
        <dbReference type="EMBL" id="KAG5675993.1"/>
    </source>
</evidence>
<keyword evidence="4 6" id="KW-1133">Transmembrane helix</keyword>
<dbReference type="PANTHER" id="PTHR23511">
    <property type="entry name" value="SYNAPTIC VESICLE GLYCOPROTEIN 2"/>
    <property type="match status" value="1"/>
</dbReference>
<dbReference type="InterPro" id="IPR036259">
    <property type="entry name" value="MFS_trans_sf"/>
</dbReference>
<dbReference type="PROSITE" id="PS50850">
    <property type="entry name" value="MFS"/>
    <property type="match status" value="1"/>
</dbReference>
<comment type="subcellular location">
    <subcellularLocation>
        <location evidence="1">Membrane</location>
        <topology evidence="1">Multi-pass membrane protein</topology>
    </subcellularLocation>
</comment>
<dbReference type="GO" id="GO:0016020">
    <property type="term" value="C:membrane"/>
    <property type="evidence" value="ECO:0007669"/>
    <property type="project" value="UniProtKB-SubCell"/>
</dbReference>
<evidence type="ECO:0000256" key="3">
    <source>
        <dbReference type="ARBA" id="ARBA00022692"/>
    </source>
</evidence>